<gene>
    <name evidence="1" type="ORF">BDQ12DRAFT_499533</name>
</gene>
<reference evidence="1 2" key="1">
    <citation type="journal article" date="2019" name="Nat. Ecol. Evol.">
        <title>Megaphylogeny resolves global patterns of mushroom evolution.</title>
        <authorList>
            <person name="Varga T."/>
            <person name="Krizsan K."/>
            <person name="Foldi C."/>
            <person name="Dima B."/>
            <person name="Sanchez-Garcia M."/>
            <person name="Sanchez-Ramirez S."/>
            <person name="Szollosi G.J."/>
            <person name="Szarkandi J.G."/>
            <person name="Papp V."/>
            <person name="Albert L."/>
            <person name="Andreopoulos W."/>
            <person name="Angelini C."/>
            <person name="Antonin V."/>
            <person name="Barry K.W."/>
            <person name="Bougher N.L."/>
            <person name="Buchanan P."/>
            <person name="Buyck B."/>
            <person name="Bense V."/>
            <person name="Catcheside P."/>
            <person name="Chovatia M."/>
            <person name="Cooper J."/>
            <person name="Damon W."/>
            <person name="Desjardin D."/>
            <person name="Finy P."/>
            <person name="Geml J."/>
            <person name="Haridas S."/>
            <person name="Hughes K."/>
            <person name="Justo A."/>
            <person name="Karasinski D."/>
            <person name="Kautmanova I."/>
            <person name="Kiss B."/>
            <person name="Kocsube S."/>
            <person name="Kotiranta H."/>
            <person name="LaButti K.M."/>
            <person name="Lechner B.E."/>
            <person name="Liimatainen K."/>
            <person name="Lipzen A."/>
            <person name="Lukacs Z."/>
            <person name="Mihaltcheva S."/>
            <person name="Morgado L.N."/>
            <person name="Niskanen T."/>
            <person name="Noordeloos M.E."/>
            <person name="Ohm R.A."/>
            <person name="Ortiz-Santana B."/>
            <person name="Ovrebo C."/>
            <person name="Racz N."/>
            <person name="Riley R."/>
            <person name="Savchenko A."/>
            <person name="Shiryaev A."/>
            <person name="Soop K."/>
            <person name="Spirin V."/>
            <person name="Szebenyi C."/>
            <person name="Tomsovsky M."/>
            <person name="Tulloss R.E."/>
            <person name="Uehling J."/>
            <person name="Grigoriev I.V."/>
            <person name="Vagvolgyi C."/>
            <person name="Papp T."/>
            <person name="Martin F.M."/>
            <person name="Miettinen O."/>
            <person name="Hibbett D.S."/>
            <person name="Nagy L.G."/>
        </authorList>
    </citation>
    <scope>NUCLEOTIDE SEQUENCE [LARGE SCALE GENOMIC DNA]</scope>
    <source>
        <strain evidence="1 2">CBS 166.37</strain>
    </source>
</reference>
<dbReference type="Proteomes" id="UP000308652">
    <property type="component" value="Unassembled WGS sequence"/>
</dbReference>
<evidence type="ECO:0000313" key="1">
    <source>
        <dbReference type="EMBL" id="TFK32551.1"/>
    </source>
</evidence>
<dbReference type="AlphaFoldDB" id="A0A5C3LUY9"/>
<organism evidence="1 2">
    <name type="scientific">Crucibulum laeve</name>
    <dbReference type="NCBI Taxonomy" id="68775"/>
    <lineage>
        <taxon>Eukaryota</taxon>
        <taxon>Fungi</taxon>
        <taxon>Dikarya</taxon>
        <taxon>Basidiomycota</taxon>
        <taxon>Agaricomycotina</taxon>
        <taxon>Agaricomycetes</taxon>
        <taxon>Agaricomycetidae</taxon>
        <taxon>Agaricales</taxon>
        <taxon>Agaricineae</taxon>
        <taxon>Nidulariaceae</taxon>
        <taxon>Crucibulum</taxon>
    </lineage>
</organism>
<proteinExistence type="predicted"/>
<accession>A0A5C3LUY9</accession>
<protein>
    <submittedName>
        <fullName evidence="1">Uncharacterized protein</fullName>
    </submittedName>
</protein>
<sequence>MFRAPSSFRSYINSVFTTCSFHTQCSGGRWLPSVASWSLSIMNEQSCTLMLIEHGATNWTLQNHWLSELFPLFLADRPSTRDARWHDTSRPMTLSLTSQSFIHFLVQAHRSSMHPLRQVCAVPRVIHVTPVEVLYQAGMDLRVTDPGFHGHPPPEILLINDVMHQGILYSNRGFKSVVETTIPNIDWASIDFPCGCTSRAGF</sequence>
<dbReference type="EMBL" id="ML213670">
    <property type="protein sequence ID" value="TFK32551.1"/>
    <property type="molecule type" value="Genomic_DNA"/>
</dbReference>
<keyword evidence="2" id="KW-1185">Reference proteome</keyword>
<name>A0A5C3LUY9_9AGAR</name>
<evidence type="ECO:0000313" key="2">
    <source>
        <dbReference type="Proteomes" id="UP000308652"/>
    </source>
</evidence>